<dbReference type="EMBL" id="CP036275">
    <property type="protein sequence ID" value="QDU37255.1"/>
    <property type="molecule type" value="Genomic_DNA"/>
</dbReference>
<dbReference type="OrthoDB" id="5614897at2"/>
<protein>
    <recommendedName>
        <fullName evidence="3">Methyltransferase domain protein</fullName>
    </recommendedName>
</protein>
<dbReference type="AlphaFoldDB" id="A0A517Z492"/>
<name>A0A517Z492_9PLAN</name>
<dbReference type="InterPro" id="IPR029063">
    <property type="entry name" value="SAM-dependent_MTases_sf"/>
</dbReference>
<proteinExistence type="predicted"/>
<dbReference type="RefSeq" id="WP_145368039.1">
    <property type="nucleotide sequence ID" value="NZ_CP036275.1"/>
</dbReference>
<gene>
    <name evidence="1" type="ORF">Mal4_15650</name>
</gene>
<organism evidence="1 2">
    <name type="scientific">Maioricimonas rarisocia</name>
    <dbReference type="NCBI Taxonomy" id="2528026"/>
    <lineage>
        <taxon>Bacteria</taxon>
        <taxon>Pseudomonadati</taxon>
        <taxon>Planctomycetota</taxon>
        <taxon>Planctomycetia</taxon>
        <taxon>Planctomycetales</taxon>
        <taxon>Planctomycetaceae</taxon>
        <taxon>Maioricimonas</taxon>
    </lineage>
</organism>
<dbReference type="KEGG" id="mri:Mal4_15650"/>
<evidence type="ECO:0000313" key="2">
    <source>
        <dbReference type="Proteomes" id="UP000320496"/>
    </source>
</evidence>
<dbReference type="Gene3D" id="3.40.50.150">
    <property type="entry name" value="Vaccinia Virus protein VP39"/>
    <property type="match status" value="1"/>
</dbReference>
<dbReference type="PROSITE" id="PS51257">
    <property type="entry name" value="PROKAR_LIPOPROTEIN"/>
    <property type="match status" value="1"/>
</dbReference>
<sequence>MVRNDEFIRQYQVLHQTGIYGCSSEKLIARILPEVLELRPGSILDYGCGQSRLVDMLQYDEDVQVLRYDPAIAGIDTLPVQHADLVINTDVMEHVPEDDVDDVLAEIRSISDRAIFNIATAPARCVLPNGQNAHCTVQSSDWWRETLQRHFDCVEGLSASRPTKCMFKTWQSQPSKWLLKKWWGARENVRRRTRQLMGTERQHTDRRAV</sequence>
<dbReference type="Proteomes" id="UP000320496">
    <property type="component" value="Chromosome"/>
</dbReference>
<keyword evidence="2" id="KW-1185">Reference proteome</keyword>
<evidence type="ECO:0000313" key="1">
    <source>
        <dbReference type="EMBL" id="QDU37255.1"/>
    </source>
</evidence>
<evidence type="ECO:0008006" key="3">
    <source>
        <dbReference type="Google" id="ProtNLM"/>
    </source>
</evidence>
<reference evidence="1 2" key="1">
    <citation type="submission" date="2019-02" db="EMBL/GenBank/DDBJ databases">
        <title>Deep-cultivation of Planctomycetes and their phenomic and genomic characterization uncovers novel biology.</title>
        <authorList>
            <person name="Wiegand S."/>
            <person name="Jogler M."/>
            <person name="Boedeker C."/>
            <person name="Pinto D."/>
            <person name="Vollmers J."/>
            <person name="Rivas-Marin E."/>
            <person name="Kohn T."/>
            <person name="Peeters S.H."/>
            <person name="Heuer A."/>
            <person name="Rast P."/>
            <person name="Oberbeckmann S."/>
            <person name="Bunk B."/>
            <person name="Jeske O."/>
            <person name="Meyerdierks A."/>
            <person name="Storesund J.E."/>
            <person name="Kallscheuer N."/>
            <person name="Luecker S."/>
            <person name="Lage O.M."/>
            <person name="Pohl T."/>
            <person name="Merkel B.J."/>
            <person name="Hornburger P."/>
            <person name="Mueller R.-W."/>
            <person name="Bruemmer F."/>
            <person name="Labrenz M."/>
            <person name="Spormann A.M."/>
            <person name="Op den Camp H."/>
            <person name="Overmann J."/>
            <person name="Amann R."/>
            <person name="Jetten M.S.M."/>
            <person name="Mascher T."/>
            <person name="Medema M.H."/>
            <person name="Devos D.P."/>
            <person name="Kaster A.-K."/>
            <person name="Ovreas L."/>
            <person name="Rohde M."/>
            <person name="Galperin M.Y."/>
            <person name="Jogler C."/>
        </authorList>
    </citation>
    <scope>NUCLEOTIDE SEQUENCE [LARGE SCALE GENOMIC DNA]</scope>
    <source>
        <strain evidence="1 2">Mal4</strain>
    </source>
</reference>
<dbReference type="SUPFAM" id="SSF53335">
    <property type="entry name" value="S-adenosyl-L-methionine-dependent methyltransferases"/>
    <property type="match status" value="1"/>
</dbReference>
<dbReference type="Pfam" id="PF13489">
    <property type="entry name" value="Methyltransf_23"/>
    <property type="match status" value="1"/>
</dbReference>
<accession>A0A517Z492</accession>